<reference evidence="3" key="2">
    <citation type="journal article" date="2022" name="Microbiol. Resour. Announc.">
        <title>Genome Sequence of Cupriavidus campinensis Strain G5, a Member of a Bacterial Consortium Capable of Polyethylene Degradation.</title>
        <authorList>
            <person name="Schneider B."/>
            <person name="Pfeiffer F."/>
            <person name="Dyall-Smith M."/>
            <person name="Kunte H.J."/>
        </authorList>
    </citation>
    <scope>NUCLEOTIDE SEQUENCE</scope>
    <source>
        <strain evidence="3">G5</strain>
    </source>
</reference>
<dbReference type="InterPro" id="IPR021344">
    <property type="entry name" value="DUF2970"/>
</dbReference>
<evidence type="ECO:0000313" key="4">
    <source>
        <dbReference type="Proteomes" id="UP000318943"/>
    </source>
</evidence>
<evidence type="ECO:0000313" key="3">
    <source>
        <dbReference type="EMBL" id="URF04560.1"/>
    </source>
</evidence>
<reference evidence="2 4" key="1">
    <citation type="submission" date="2019-05" db="EMBL/GenBank/DDBJ databases">
        <title>Whole genome sequence analysis of Cupriavidus campinensis S14E4C strain.</title>
        <authorList>
            <person name="Abbaszade G."/>
            <person name="Szabo A."/>
            <person name="Toumi M."/>
            <person name="Toth E."/>
        </authorList>
    </citation>
    <scope>NUCLEOTIDE SEQUENCE [LARGE SCALE GENOMIC DNA]</scope>
    <source>
        <strain evidence="2 4">S14E4C</strain>
    </source>
</reference>
<feature type="transmembrane region" description="Helical" evidence="1">
    <location>
        <begin position="47"/>
        <end position="68"/>
    </location>
</feature>
<organism evidence="3 5">
    <name type="scientific">Cupriavidus campinensis</name>
    <dbReference type="NCBI Taxonomy" id="151783"/>
    <lineage>
        <taxon>Bacteria</taxon>
        <taxon>Pseudomonadati</taxon>
        <taxon>Pseudomonadota</taxon>
        <taxon>Betaproteobacteria</taxon>
        <taxon>Burkholderiales</taxon>
        <taxon>Burkholderiaceae</taxon>
        <taxon>Cupriavidus</taxon>
    </lineage>
</organism>
<protein>
    <submittedName>
        <fullName evidence="3">DUF2970 domain-containing protein</fullName>
    </submittedName>
</protein>
<name>A0AAE9L2Y9_9BURK</name>
<dbReference type="Proteomes" id="UP000318943">
    <property type="component" value="Unassembled WGS sequence"/>
</dbReference>
<reference evidence="3" key="3">
    <citation type="submission" date="2022-05" db="EMBL/GenBank/DDBJ databases">
        <authorList>
            <person name="Kunte H.-J."/>
        </authorList>
    </citation>
    <scope>NUCLEOTIDE SEQUENCE</scope>
    <source>
        <strain evidence="3">G5</strain>
    </source>
</reference>
<dbReference type="EMBL" id="VCIZ01000009">
    <property type="protein sequence ID" value="TSP11586.1"/>
    <property type="molecule type" value="Genomic_DNA"/>
</dbReference>
<evidence type="ECO:0000313" key="5">
    <source>
        <dbReference type="Proteomes" id="UP001056132"/>
    </source>
</evidence>
<sequence>MGVTPEPHDPLQRKASFAQTVRAVLWSFIGLRKGSEHETDMARLNPVHVIIAGLIAAALFVAILIGIVKTVVG</sequence>
<keyword evidence="1" id="KW-0812">Transmembrane</keyword>
<dbReference type="KEGG" id="ccam:M5D45_01505"/>
<dbReference type="Proteomes" id="UP001056132">
    <property type="component" value="Chromosome 1"/>
</dbReference>
<accession>A0AAE9L2Y9</accession>
<evidence type="ECO:0000313" key="2">
    <source>
        <dbReference type="EMBL" id="TSP11586.1"/>
    </source>
</evidence>
<dbReference type="Pfam" id="PF11174">
    <property type="entry name" value="DUF2970"/>
    <property type="match status" value="1"/>
</dbReference>
<evidence type="ECO:0000256" key="1">
    <source>
        <dbReference type="SAM" id="Phobius"/>
    </source>
</evidence>
<proteinExistence type="predicted"/>
<dbReference type="EMBL" id="CP097330">
    <property type="protein sequence ID" value="URF04560.1"/>
    <property type="molecule type" value="Genomic_DNA"/>
</dbReference>
<keyword evidence="1" id="KW-0472">Membrane</keyword>
<keyword evidence="1" id="KW-1133">Transmembrane helix</keyword>
<dbReference type="AlphaFoldDB" id="A0AAE9L2Y9"/>
<dbReference type="RefSeq" id="WP_144198955.1">
    <property type="nucleotide sequence ID" value="NZ_CAJPVH010000044.1"/>
</dbReference>
<gene>
    <name evidence="2" type="ORF">FGG12_15955</name>
    <name evidence="3" type="ORF">M5D45_01505</name>
</gene>
<keyword evidence="4" id="KW-1185">Reference proteome</keyword>